<reference evidence="2 3" key="1">
    <citation type="submission" date="2024-04" db="EMBL/GenBank/DDBJ databases">
        <title>Draft genome sequence of Pseudoxanthomonas putridarboris WD12.</title>
        <authorList>
            <person name="Oh J."/>
        </authorList>
    </citation>
    <scope>NUCLEOTIDE SEQUENCE [LARGE SCALE GENOMIC DNA]</scope>
    <source>
        <strain evidence="2 3">WD12</strain>
    </source>
</reference>
<organism evidence="2 3">
    <name type="scientific">Pseudoxanthomonas putridarboris</name>
    <dbReference type="NCBI Taxonomy" id="752605"/>
    <lineage>
        <taxon>Bacteria</taxon>
        <taxon>Pseudomonadati</taxon>
        <taxon>Pseudomonadota</taxon>
        <taxon>Gammaproteobacteria</taxon>
        <taxon>Lysobacterales</taxon>
        <taxon>Lysobacteraceae</taxon>
        <taxon>Pseudoxanthomonas</taxon>
    </lineage>
</organism>
<dbReference type="Proteomes" id="UP001459204">
    <property type="component" value="Unassembled WGS sequence"/>
</dbReference>
<feature type="region of interest" description="Disordered" evidence="1">
    <location>
        <begin position="1"/>
        <end position="56"/>
    </location>
</feature>
<evidence type="ECO:0000313" key="2">
    <source>
        <dbReference type="EMBL" id="MEL1262859.1"/>
    </source>
</evidence>
<feature type="compositionally biased region" description="Basic and acidic residues" evidence="1">
    <location>
        <begin position="120"/>
        <end position="131"/>
    </location>
</feature>
<feature type="region of interest" description="Disordered" evidence="1">
    <location>
        <begin position="110"/>
        <end position="131"/>
    </location>
</feature>
<name>A0ABU9IV66_9GAMM</name>
<protein>
    <submittedName>
        <fullName evidence="2">DUF3363 domain-containing protein</fullName>
    </submittedName>
</protein>
<evidence type="ECO:0000313" key="3">
    <source>
        <dbReference type="Proteomes" id="UP001459204"/>
    </source>
</evidence>
<keyword evidence="3" id="KW-1185">Reference proteome</keyword>
<dbReference type="InterPro" id="IPR021795">
    <property type="entry name" value="DUF3363"/>
</dbReference>
<accession>A0ABU9IV66</accession>
<dbReference type="Pfam" id="PF11843">
    <property type="entry name" value="DUF3363"/>
    <property type="match status" value="1"/>
</dbReference>
<feature type="compositionally biased region" description="Basic and acidic residues" evidence="1">
    <location>
        <begin position="1"/>
        <end position="21"/>
    </location>
</feature>
<proteinExistence type="predicted"/>
<evidence type="ECO:0000256" key="1">
    <source>
        <dbReference type="SAM" id="MobiDB-lite"/>
    </source>
</evidence>
<sequence length="419" mass="46712">MADREDEYFRARPAPPRDHGSGRTPRFISQVLKATSKAGRSPQRLLTSAGARAGAGRGRGHVAARLAGQSLGPCSRLAIVKARLVVLKHAGGRSTQKHLRYIERDGVTREGGRGQLYGPETDRADGNTFEQRGRGDRHQFRFILSPDDGNEIGDLTAFTRAHMAQVERDLGTRLDWVAVDHWDTDDPHTHIVLRGKDELGADLIIAREYISHGMRLRAAELATDWLGPRTQREIERQLGREVQQNRWTALDRALTGSAQNGIVNLRDVPGDLGKRRHRAKLIGRLDHLAKLGLAERQRGAAWSLHPDSERTLRTMGERGDIIRTMQRKLGAQQQEHAIWDPASGRTLRGKILASGLSDELHERGYLIVAGADGRAHYVDLGNRVDLSRYARGAQVTIRQMPRAPHRVLAVIQRTPQIGR</sequence>
<dbReference type="RefSeq" id="WP_341724060.1">
    <property type="nucleotide sequence ID" value="NZ_JBBWWT010000001.1"/>
</dbReference>
<dbReference type="EMBL" id="JBBWWT010000001">
    <property type="protein sequence ID" value="MEL1262859.1"/>
    <property type="molecule type" value="Genomic_DNA"/>
</dbReference>
<comment type="caution">
    <text evidence="2">The sequence shown here is derived from an EMBL/GenBank/DDBJ whole genome shotgun (WGS) entry which is preliminary data.</text>
</comment>
<gene>
    <name evidence="2" type="ORF">AAD027_00535</name>
</gene>